<evidence type="ECO:0000259" key="1">
    <source>
        <dbReference type="Pfam" id="PF13577"/>
    </source>
</evidence>
<dbReference type="InterPro" id="IPR037401">
    <property type="entry name" value="SnoaL-like"/>
</dbReference>
<reference evidence="3" key="1">
    <citation type="submission" date="2020-01" db="EMBL/GenBank/DDBJ databases">
        <title>Sphingomonas sp. strain CSW-10.</title>
        <authorList>
            <person name="Chen W.-M."/>
        </authorList>
    </citation>
    <scope>NUCLEOTIDE SEQUENCE [LARGE SCALE GENOMIC DNA]</scope>
    <source>
        <strain evidence="3">FSY-8</strain>
    </source>
</reference>
<sequence length="359" mass="39200">MPTLQTLAARDQILNTLAIHSRGVDRADATLLGAAYHPGATVDYGFYAGPAETLVAILAQAQKDAPPTTHRTCNCWIKVDGDRAVSESYVIAHVEDAQTQRMVLGRYLDRHACIDGQWRITHRQYVIEGNTNRPNTAQRGDGAADLAHYVAQGAKRAADPGRAVLALYAAEAAAQASHSGEPIMTDPSETQILNALARAELHDLCMAYARGVDRADEALLASIFSEDSVVVTGAVNGSGAEFARQICAFVSTQLDLCFHSVANEWFEINGDEAVGEHYALAHMVMNGQDIMTGGRYLDRYVRRDGKWLIRNRTFVTDWNTTHPTSLERGGFYEALTNWGQFGKGDPVYAHWHSLNAVAA</sequence>
<comment type="caution">
    <text evidence="2">The sequence shown here is derived from an EMBL/GenBank/DDBJ whole genome shotgun (WGS) entry which is preliminary data.</text>
</comment>
<dbReference type="SUPFAM" id="SSF54427">
    <property type="entry name" value="NTF2-like"/>
    <property type="match status" value="2"/>
</dbReference>
<evidence type="ECO:0000313" key="2">
    <source>
        <dbReference type="EMBL" id="NBC37784.1"/>
    </source>
</evidence>
<feature type="domain" description="SnoaL-like" evidence="1">
    <location>
        <begin position="5"/>
        <end position="123"/>
    </location>
</feature>
<organism evidence="2 3">
    <name type="scientific">Novosphingobium ovatum</name>
    <dbReference type="NCBI Taxonomy" id="1908523"/>
    <lineage>
        <taxon>Bacteria</taxon>
        <taxon>Pseudomonadati</taxon>
        <taxon>Pseudomonadota</taxon>
        <taxon>Alphaproteobacteria</taxon>
        <taxon>Sphingomonadales</taxon>
        <taxon>Sphingomonadaceae</taxon>
        <taxon>Novosphingobium</taxon>
    </lineage>
</organism>
<dbReference type="Proteomes" id="UP000753724">
    <property type="component" value="Unassembled WGS sequence"/>
</dbReference>
<feature type="domain" description="SnoaL-like" evidence="1">
    <location>
        <begin position="196"/>
        <end position="313"/>
    </location>
</feature>
<keyword evidence="3" id="KW-1185">Reference proteome</keyword>
<dbReference type="Pfam" id="PF13577">
    <property type="entry name" value="SnoaL_4"/>
    <property type="match status" value="2"/>
</dbReference>
<gene>
    <name evidence="2" type="ORF">GTZ99_14610</name>
</gene>
<dbReference type="RefSeq" id="WP_161720180.1">
    <property type="nucleotide sequence ID" value="NZ_JAAAPO010000006.1"/>
</dbReference>
<dbReference type="EMBL" id="JAAAPO010000006">
    <property type="protein sequence ID" value="NBC37784.1"/>
    <property type="molecule type" value="Genomic_DNA"/>
</dbReference>
<dbReference type="Gene3D" id="3.10.450.50">
    <property type="match status" value="2"/>
</dbReference>
<dbReference type="CDD" id="cd00531">
    <property type="entry name" value="NTF2_like"/>
    <property type="match status" value="1"/>
</dbReference>
<accession>A0ABW9XGV5</accession>
<evidence type="ECO:0000313" key="3">
    <source>
        <dbReference type="Proteomes" id="UP000753724"/>
    </source>
</evidence>
<name>A0ABW9XGV5_9SPHN</name>
<protein>
    <submittedName>
        <fullName evidence="2">Nuclear transport factor 2 family protein</fullName>
    </submittedName>
</protein>
<proteinExistence type="predicted"/>
<dbReference type="InterPro" id="IPR032710">
    <property type="entry name" value="NTF2-like_dom_sf"/>
</dbReference>